<dbReference type="AlphaFoldDB" id="A0A1J1ICZ8"/>
<feature type="compositionally biased region" description="Acidic residues" evidence="2">
    <location>
        <begin position="457"/>
        <end position="467"/>
    </location>
</feature>
<feature type="chain" id="PRO_5012837038" evidence="3">
    <location>
        <begin position="22"/>
        <end position="516"/>
    </location>
</feature>
<proteinExistence type="predicted"/>
<feature type="region of interest" description="Disordered" evidence="2">
    <location>
        <begin position="238"/>
        <end position="257"/>
    </location>
</feature>
<evidence type="ECO:0000313" key="4">
    <source>
        <dbReference type="EMBL" id="CRK98083.1"/>
    </source>
</evidence>
<feature type="coiled-coil region" evidence="1">
    <location>
        <begin position="313"/>
        <end position="343"/>
    </location>
</feature>
<feature type="compositionally biased region" description="Acidic residues" evidence="2">
    <location>
        <begin position="406"/>
        <end position="422"/>
    </location>
</feature>
<sequence>MLYNNLFFTFLTLITVKSCSALPSQKFPVALNLHQELSPQDVNNLSKDQKQRAAFDVQTTIDEVQKLLALDPSLPRLTKGEIKELFERVAKEELEKSILNGDHKKENYMRYLMQALPYHSEEIETLDKLAKHAATTVAPSTPPEVPDGLKTLLQQHGLIDEEGKPVELAPVTPLFISVEDETEEESKSPEELLKDIKKASFVSPKDYEAFKPLDVNKSNVTSDMESFFKQFGLVDNEESKKNKKKQPTKATKTRQTDLNIPSIDSSYLIPGYSSLLDNIGIKTIKDKSNNKKPDNIKSLSQRSNVYKPSNKNVAAADDDYKKLEQLLETIRELEKLNASLTEKEVDRLNLQNYNFSDSLLANGPDPLQYHVQYSALKNEVKRQEPKDTEPTKLDLNGPLLESSLEATDDDNNDDEKEEENGKEEEKVPEKVLENKEKEEDLPPVTEPPTEEKKNSLEDEIEPIDDPEPIPPPRRSGFYMLFDWNTFLEVGEDPEKIVVRFDPKIGDPSRFLPVNVP</sequence>
<dbReference type="Proteomes" id="UP000183832">
    <property type="component" value="Unassembled WGS sequence"/>
</dbReference>
<feature type="compositionally biased region" description="Basic and acidic residues" evidence="2">
    <location>
        <begin position="379"/>
        <end position="392"/>
    </location>
</feature>
<evidence type="ECO:0000256" key="1">
    <source>
        <dbReference type="SAM" id="Coils"/>
    </source>
</evidence>
<keyword evidence="1" id="KW-0175">Coiled coil</keyword>
<dbReference type="OrthoDB" id="8192746at2759"/>
<evidence type="ECO:0000256" key="2">
    <source>
        <dbReference type="SAM" id="MobiDB-lite"/>
    </source>
</evidence>
<keyword evidence="3" id="KW-0732">Signal</keyword>
<name>A0A1J1ICZ8_9DIPT</name>
<feature type="signal peptide" evidence="3">
    <location>
        <begin position="1"/>
        <end position="21"/>
    </location>
</feature>
<keyword evidence="5" id="KW-1185">Reference proteome</keyword>
<evidence type="ECO:0000256" key="3">
    <source>
        <dbReference type="SAM" id="SignalP"/>
    </source>
</evidence>
<reference evidence="4 5" key="1">
    <citation type="submission" date="2015-04" db="EMBL/GenBank/DDBJ databases">
        <authorList>
            <person name="Syromyatnikov M.Y."/>
            <person name="Popov V.N."/>
        </authorList>
    </citation>
    <scope>NUCLEOTIDE SEQUENCE [LARGE SCALE GENOMIC DNA]</scope>
</reference>
<dbReference type="EMBL" id="CVRI01000047">
    <property type="protein sequence ID" value="CRK98083.1"/>
    <property type="molecule type" value="Genomic_DNA"/>
</dbReference>
<gene>
    <name evidence="4" type="primary">putative AGAP003287-PA</name>
    <name evidence="4" type="ORF">CLUMA_CG011451</name>
</gene>
<organism evidence="4 5">
    <name type="scientific">Clunio marinus</name>
    <dbReference type="NCBI Taxonomy" id="568069"/>
    <lineage>
        <taxon>Eukaryota</taxon>
        <taxon>Metazoa</taxon>
        <taxon>Ecdysozoa</taxon>
        <taxon>Arthropoda</taxon>
        <taxon>Hexapoda</taxon>
        <taxon>Insecta</taxon>
        <taxon>Pterygota</taxon>
        <taxon>Neoptera</taxon>
        <taxon>Endopterygota</taxon>
        <taxon>Diptera</taxon>
        <taxon>Nematocera</taxon>
        <taxon>Chironomoidea</taxon>
        <taxon>Chironomidae</taxon>
        <taxon>Clunio</taxon>
    </lineage>
</organism>
<feature type="region of interest" description="Disordered" evidence="2">
    <location>
        <begin position="379"/>
        <end position="473"/>
    </location>
</feature>
<dbReference type="STRING" id="568069.A0A1J1ICZ8"/>
<accession>A0A1J1ICZ8</accession>
<evidence type="ECO:0000313" key="5">
    <source>
        <dbReference type="Proteomes" id="UP000183832"/>
    </source>
</evidence>
<feature type="compositionally biased region" description="Basic and acidic residues" evidence="2">
    <location>
        <begin position="423"/>
        <end position="440"/>
    </location>
</feature>
<protein>
    <submittedName>
        <fullName evidence="4">CLUMA_CG011451, isoform A</fullName>
    </submittedName>
</protein>